<dbReference type="SUPFAM" id="SSF50341">
    <property type="entry name" value="CheW-like"/>
    <property type="match status" value="1"/>
</dbReference>
<dbReference type="STRING" id="857265.WG78_16605"/>
<evidence type="ECO:0000259" key="12">
    <source>
        <dbReference type="PROSITE" id="PS50894"/>
    </source>
</evidence>
<comment type="catalytic activity">
    <reaction evidence="1">
        <text>ATP + protein L-histidine = ADP + protein N-phospho-L-histidine.</text>
        <dbReference type="EC" id="2.7.13.3"/>
    </reaction>
</comment>
<dbReference type="OrthoDB" id="9146932at2"/>
<dbReference type="Gene3D" id="3.30.565.10">
    <property type="entry name" value="Histidine kinase-like ATPase, C-terminal domain"/>
    <property type="match status" value="1"/>
</dbReference>
<dbReference type="CDD" id="cd16916">
    <property type="entry name" value="HATPase_CheA-like"/>
    <property type="match status" value="1"/>
</dbReference>
<dbReference type="SUPFAM" id="SSF47226">
    <property type="entry name" value="Histidine-containing phosphotransfer domain, HPT domain"/>
    <property type="match status" value="1"/>
</dbReference>
<feature type="domain" description="CheW-like" evidence="11">
    <location>
        <begin position="692"/>
        <end position="818"/>
    </location>
</feature>
<evidence type="ECO:0000259" key="11">
    <source>
        <dbReference type="PROSITE" id="PS50851"/>
    </source>
</evidence>
<dbReference type="SMART" id="SM00387">
    <property type="entry name" value="HATPase_c"/>
    <property type="match status" value="1"/>
</dbReference>
<organism evidence="13 14">
    <name type="scientific">Amantichitinum ursilacus</name>
    <dbReference type="NCBI Taxonomy" id="857265"/>
    <lineage>
        <taxon>Bacteria</taxon>
        <taxon>Pseudomonadati</taxon>
        <taxon>Pseudomonadota</taxon>
        <taxon>Betaproteobacteria</taxon>
        <taxon>Neisseriales</taxon>
        <taxon>Chitinibacteraceae</taxon>
        <taxon>Amantichitinum</taxon>
    </lineage>
</organism>
<dbReference type="PATRIC" id="fig|857265.3.peg.3403"/>
<dbReference type="EMBL" id="LAQT01000027">
    <property type="protein sequence ID" value="KPC50693.1"/>
    <property type="molecule type" value="Genomic_DNA"/>
</dbReference>
<feature type="domain" description="HPt" evidence="12">
    <location>
        <begin position="1"/>
        <end position="101"/>
    </location>
</feature>
<dbReference type="Proteomes" id="UP000037939">
    <property type="component" value="Unassembled WGS sequence"/>
</dbReference>
<dbReference type="RefSeq" id="WP_053938928.1">
    <property type="nucleotide sequence ID" value="NZ_LAQT01000027.1"/>
</dbReference>
<dbReference type="SUPFAM" id="SSF55874">
    <property type="entry name" value="ATPase domain of HSP90 chaperone/DNA topoisomerase II/histidine kinase"/>
    <property type="match status" value="1"/>
</dbReference>
<comment type="function">
    <text evidence="8">Involved in the transmission of sensory signals from the chemoreceptors to the flagellar motors. CheA is autophosphorylated; it can transfer its phosphate group to either CheB or CheY.</text>
</comment>
<evidence type="ECO:0000256" key="3">
    <source>
        <dbReference type="ARBA" id="ARBA00021495"/>
    </source>
</evidence>
<keyword evidence="14" id="KW-1185">Reference proteome</keyword>
<dbReference type="InterPro" id="IPR051315">
    <property type="entry name" value="Bact_Chemotaxis_CheA"/>
</dbReference>
<keyword evidence="5 13" id="KW-0808">Transferase</keyword>
<dbReference type="PANTHER" id="PTHR43395:SF8">
    <property type="entry name" value="HISTIDINE KINASE"/>
    <property type="match status" value="1"/>
</dbReference>
<dbReference type="GO" id="GO:0006935">
    <property type="term" value="P:chemotaxis"/>
    <property type="evidence" value="ECO:0007669"/>
    <property type="project" value="InterPro"/>
</dbReference>
<dbReference type="Gene3D" id="1.20.120.160">
    <property type="entry name" value="HPT domain"/>
    <property type="match status" value="1"/>
</dbReference>
<accession>A0A0N1JRW4</accession>
<comment type="caution">
    <text evidence="13">The sequence shown here is derived from an EMBL/GenBank/DDBJ whole genome shotgun (WGS) entry which is preliminary data.</text>
</comment>
<dbReference type="Pfam" id="PF01627">
    <property type="entry name" value="Hpt"/>
    <property type="match status" value="1"/>
</dbReference>
<name>A0A0N1JRW4_9NEIS</name>
<evidence type="ECO:0000259" key="10">
    <source>
        <dbReference type="PROSITE" id="PS50109"/>
    </source>
</evidence>
<feature type="domain" description="Histidine kinase" evidence="10">
    <location>
        <begin position="486"/>
        <end position="690"/>
    </location>
</feature>
<keyword evidence="4 9" id="KW-0597">Phosphoprotein</keyword>
<dbReference type="PANTHER" id="PTHR43395">
    <property type="entry name" value="SENSOR HISTIDINE KINASE CHEA"/>
    <property type="match status" value="1"/>
</dbReference>
<dbReference type="AlphaFoldDB" id="A0A0N1JRW4"/>
<dbReference type="InterPro" id="IPR036641">
    <property type="entry name" value="HPT_dom_sf"/>
</dbReference>
<evidence type="ECO:0000256" key="6">
    <source>
        <dbReference type="ARBA" id="ARBA00022777"/>
    </source>
</evidence>
<evidence type="ECO:0000256" key="9">
    <source>
        <dbReference type="PROSITE-ProRule" id="PRU00110"/>
    </source>
</evidence>
<dbReference type="InterPro" id="IPR036061">
    <property type="entry name" value="CheW-like_dom_sf"/>
</dbReference>
<dbReference type="FunFam" id="3.30.565.10:FF:000016">
    <property type="entry name" value="Chemotaxis protein CheA, putative"/>
    <property type="match status" value="1"/>
</dbReference>
<dbReference type="CDD" id="cd00088">
    <property type="entry name" value="HPT"/>
    <property type="match status" value="1"/>
</dbReference>
<dbReference type="InterPro" id="IPR002545">
    <property type="entry name" value="CheW-lke_dom"/>
</dbReference>
<dbReference type="InterPro" id="IPR036890">
    <property type="entry name" value="HATPase_C_sf"/>
</dbReference>
<gene>
    <name evidence="13" type="primary">cheA_5</name>
    <name evidence="13" type="ORF">WG78_16605</name>
</gene>
<dbReference type="InterPro" id="IPR008207">
    <property type="entry name" value="Sig_transdc_His_kin_Hpt_dom"/>
</dbReference>
<dbReference type="InterPro" id="IPR005467">
    <property type="entry name" value="His_kinase_dom"/>
</dbReference>
<keyword evidence="6" id="KW-0418">Kinase</keyword>
<dbReference type="Pfam" id="PF01584">
    <property type="entry name" value="CheW"/>
    <property type="match status" value="1"/>
</dbReference>
<evidence type="ECO:0000256" key="4">
    <source>
        <dbReference type="ARBA" id="ARBA00022553"/>
    </source>
</evidence>
<dbReference type="EC" id="2.7.13.3" evidence="2"/>
<dbReference type="SMART" id="SM00073">
    <property type="entry name" value="HPT"/>
    <property type="match status" value="1"/>
</dbReference>
<dbReference type="PROSITE" id="PS50851">
    <property type="entry name" value="CHEW"/>
    <property type="match status" value="1"/>
</dbReference>
<dbReference type="SMART" id="SM00260">
    <property type="entry name" value="CheW"/>
    <property type="match status" value="1"/>
</dbReference>
<evidence type="ECO:0000256" key="7">
    <source>
        <dbReference type="ARBA" id="ARBA00023012"/>
    </source>
</evidence>
<sequence length="818" mass="88412">MNPLLAGFIGESRELIGDMGDVLALARRGEADAQSVHRLFRAFHTIKGNAGLFDYEPVTHLTHNGETVLAAVRDGSLALDTALVDVLFEVADQLGEWIDQIEADAPLSDDAALQARLAAHAPDAHAAPSERVAPPLQAAWLRCLPEAERIRALQSALQNQRPLVLLRYRPDEGAFFAGEDPLYNVRQIDELLALGFIPNQTLPALAELDPFRNLLTWFALSHSPASAIEKIKFDCSGEFDLYELQPLQLIQLPPRDEALAQVLPPLLQALNDARTGQLLDQAATLLAAVPPSPRARSTALWLEALVNAQAAPTALRYLLNYAIQNEQPDWSALTPVAPAPGNAASAEARLPLHLALLKQQRDVLVASAPERLPVVLPSVRMVVTNVARALDRSGVLDGVRPEDDAPTLQADALVAAITQLLQSCAPDAPVAAAPVTPTVSNERLRIGAEQVDEALGLLSELLITRHTLQTTINAQQMQLAFTAPMQQLDRQINHLLNVVQKMRLVPLERVFERLPRLVRSLERKLGKPVDFELSGGEAFADKAVVDALHEPLVHLLRNALDHGIEDAEVRRASGKPPHGRLRVQAQQQEERVVLEISDDGAGIDPAKVRARARAQGLIDAERAERIDDEALLQLVFEPGFSTSAAVSEISGRGVGMDVVRTTLRQLGGEVQLASTPGQGTRISLSMPVSMMLSRVLLVRAGEQLFGLPVSSLVESLPLARTTLQTVKGAQTLVWREQMFAVFDLAGLLQLPAGTRGRALQITTAPGDFVLLVDQLLDTVDVLIRPLEGALAGLPQYVGTAMAGTGEVFLVLNPAGLVR</sequence>
<evidence type="ECO:0000313" key="14">
    <source>
        <dbReference type="Proteomes" id="UP000037939"/>
    </source>
</evidence>
<proteinExistence type="predicted"/>
<dbReference type="InterPro" id="IPR004358">
    <property type="entry name" value="Sig_transdc_His_kin-like_C"/>
</dbReference>
<dbReference type="PROSITE" id="PS50109">
    <property type="entry name" value="HIS_KIN"/>
    <property type="match status" value="1"/>
</dbReference>
<evidence type="ECO:0000256" key="1">
    <source>
        <dbReference type="ARBA" id="ARBA00000085"/>
    </source>
</evidence>
<dbReference type="InterPro" id="IPR003594">
    <property type="entry name" value="HATPase_dom"/>
</dbReference>
<dbReference type="PRINTS" id="PR00344">
    <property type="entry name" value="BCTRLSENSOR"/>
</dbReference>
<keyword evidence="7" id="KW-0902">Two-component regulatory system</keyword>
<protein>
    <recommendedName>
        <fullName evidence="3">Chemotaxis protein CheA</fullName>
        <ecNumber evidence="2">2.7.13.3</ecNumber>
    </recommendedName>
</protein>
<dbReference type="Pfam" id="PF02518">
    <property type="entry name" value="HATPase_c"/>
    <property type="match status" value="1"/>
</dbReference>
<dbReference type="PROSITE" id="PS50894">
    <property type="entry name" value="HPT"/>
    <property type="match status" value="1"/>
</dbReference>
<dbReference type="GO" id="GO:0000155">
    <property type="term" value="F:phosphorelay sensor kinase activity"/>
    <property type="evidence" value="ECO:0007669"/>
    <property type="project" value="UniProtKB-ARBA"/>
</dbReference>
<dbReference type="Gene3D" id="2.30.30.40">
    <property type="entry name" value="SH3 Domains"/>
    <property type="match status" value="1"/>
</dbReference>
<evidence type="ECO:0000256" key="2">
    <source>
        <dbReference type="ARBA" id="ARBA00012438"/>
    </source>
</evidence>
<evidence type="ECO:0000313" key="13">
    <source>
        <dbReference type="EMBL" id="KPC50693.1"/>
    </source>
</evidence>
<evidence type="ECO:0000256" key="8">
    <source>
        <dbReference type="ARBA" id="ARBA00035100"/>
    </source>
</evidence>
<reference evidence="13 14" key="1">
    <citation type="submission" date="2015-07" db="EMBL/GenBank/DDBJ databases">
        <title>Draft genome sequence of the Amantichitinum ursilacus IGB-41, a new chitin-degrading bacterium.</title>
        <authorList>
            <person name="Kirstahler P."/>
            <person name="Guenther M."/>
            <person name="Grumaz C."/>
            <person name="Rupp S."/>
            <person name="Zibek S."/>
            <person name="Sohn K."/>
        </authorList>
    </citation>
    <scope>NUCLEOTIDE SEQUENCE [LARGE SCALE GENOMIC DNA]</scope>
    <source>
        <strain evidence="13 14">IGB-41</strain>
    </source>
</reference>
<feature type="modified residue" description="Phosphohistidine" evidence="9">
    <location>
        <position position="44"/>
    </location>
</feature>
<evidence type="ECO:0000256" key="5">
    <source>
        <dbReference type="ARBA" id="ARBA00022679"/>
    </source>
</evidence>